<keyword evidence="5" id="KW-1185">Reference proteome</keyword>
<keyword evidence="1" id="KW-0175">Coiled coil</keyword>
<dbReference type="Proteomes" id="UP001345827">
    <property type="component" value="Unassembled WGS sequence"/>
</dbReference>
<evidence type="ECO:0000313" key="4">
    <source>
        <dbReference type="EMBL" id="KAK5537465.1"/>
    </source>
</evidence>
<name>A0AAV9Q864_9PEZI</name>
<feature type="region of interest" description="Disordered" evidence="2">
    <location>
        <begin position="349"/>
        <end position="460"/>
    </location>
</feature>
<dbReference type="SUPFAM" id="SSF140383">
    <property type="entry name" value="BSD domain-like"/>
    <property type="match status" value="1"/>
</dbReference>
<dbReference type="AlphaFoldDB" id="A0AAV9Q864"/>
<dbReference type="EMBL" id="JAXLQG010000007">
    <property type="protein sequence ID" value="KAK5537465.1"/>
    <property type="molecule type" value="Genomic_DNA"/>
</dbReference>
<accession>A0AAV9Q864</accession>
<feature type="coiled-coil region" evidence="1">
    <location>
        <begin position="82"/>
        <end position="109"/>
    </location>
</feature>
<dbReference type="PANTHER" id="PTHR16019">
    <property type="entry name" value="SYNAPSE-ASSOCIATED PROTEIN"/>
    <property type="match status" value="1"/>
</dbReference>
<evidence type="ECO:0000256" key="2">
    <source>
        <dbReference type="SAM" id="MobiDB-lite"/>
    </source>
</evidence>
<organism evidence="4 5">
    <name type="scientific">Vermiconidia calcicola</name>
    <dbReference type="NCBI Taxonomy" id="1690605"/>
    <lineage>
        <taxon>Eukaryota</taxon>
        <taxon>Fungi</taxon>
        <taxon>Dikarya</taxon>
        <taxon>Ascomycota</taxon>
        <taxon>Pezizomycotina</taxon>
        <taxon>Dothideomycetes</taxon>
        <taxon>Dothideomycetidae</taxon>
        <taxon>Mycosphaerellales</taxon>
        <taxon>Extremaceae</taxon>
        <taxon>Vermiconidia</taxon>
    </lineage>
</organism>
<dbReference type="InterPro" id="IPR035925">
    <property type="entry name" value="BSD_dom_sf"/>
</dbReference>
<protein>
    <recommendedName>
        <fullName evidence="3">BSD domain-containing protein</fullName>
    </recommendedName>
</protein>
<evidence type="ECO:0000256" key="1">
    <source>
        <dbReference type="SAM" id="Coils"/>
    </source>
</evidence>
<feature type="compositionally biased region" description="Basic and acidic residues" evidence="2">
    <location>
        <begin position="408"/>
        <end position="420"/>
    </location>
</feature>
<comment type="caution">
    <text evidence="4">The sequence shown here is derived from an EMBL/GenBank/DDBJ whole genome shotgun (WGS) entry which is preliminary data.</text>
</comment>
<dbReference type="PANTHER" id="PTHR16019:SF5">
    <property type="entry name" value="BSD DOMAIN-CONTAINING PROTEIN 1"/>
    <property type="match status" value="1"/>
</dbReference>
<proteinExistence type="predicted"/>
<feature type="domain" description="BSD" evidence="3">
    <location>
        <begin position="285"/>
        <end position="337"/>
    </location>
</feature>
<feature type="region of interest" description="Disordered" evidence="2">
    <location>
        <begin position="121"/>
        <end position="172"/>
    </location>
</feature>
<sequence length="460" mass="50595">MDLAYDHIAEQTYAPTQGDRATTPTPASSAPNDAASASAIGTGSSTPKAQASTLQAEFQETVKVFSNTAWGARLGGFWGNVRKQGESVYEEARKEAAEMVNEVEALRTKVVGLGFNNINGEEGAGAGVAGDDNDAERGGEKEVFKTDQGEEGQGASEIETETEQQQYKTDQETETFLERFKHEAAKRLKEVQKAEDAADEALLRFGTNIRNFLRDAVSVSAPDEDDENAKKQQQPGEVLFESRDQLTGKRVIHTSRFDAQLHVIHTTLASFTLDPSTSGGQWEEFSSKFDVEDMTGRIAGDLEKYVELRASMEKLVPESVEYKDFWARYYFLRHVVEVQEEKRRELLKASTNDTEEVGWDEDSDEEQERGTAQGPPKVLVAQNTNDSSTTLHQTPPPPQDPSSLKPEGLGRRSHDEKSVADSDASYDLVSGATSRAPGSPKDDVGKSPGKIEESDEEDWE</sequence>
<feature type="compositionally biased region" description="Basic and acidic residues" evidence="2">
    <location>
        <begin position="135"/>
        <end position="148"/>
    </location>
</feature>
<evidence type="ECO:0000259" key="3">
    <source>
        <dbReference type="PROSITE" id="PS50858"/>
    </source>
</evidence>
<dbReference type="Pfam" id="PF03909">
    <property type="entry name" value="BSD"/>
    <property type="match status" value="1"/>
</dbReference>
<dbReference type="Gene3D" id="1.10.3970.10">
    <property type="entry name" value="BSD domain"/>
    <property type="match status" value="1"/>
</dbReference>
<gene>
    <name evidence="4" type="ORF">LTR25_004717</name>
</gene>
<feature type="region of interest" description="Disordered" evidence="2">
    <location>
        <begin position="1"/>
        <end position="51"/>
    </location>
</feature>
<evidence type="ECO:0000313" key="5">
    <source>
        <dbReference type="Proteomes" id="UP001345827"/>
    </source>
</evidence>
<feature type="compositionally biased region" description="Low complexity" evidence="2">
    <location>
        <begin position="21"/>
        <end position="46"/>
    </location>
</feature>
<dbReference type="InterPro" id="IPR051494">
    <property type="entry name" value="BSD_domain-containing"/>
</dbReference>
<reference evidence="4 5" key="1">
    <citation type="submission" date="2023-06" db="EMBL/GenBank/DDBJ databases">
        <title>Black Yeasts Isolated from many extreme environments.</title>
        <authorList>
            <person name="Coleine C."/>
            <person name="Stajich J.E."/>
            <person name="Selbmann L."/>
        </authorList>
    </citation>
    <scope>NUCLEOTIDE SEQUENCE [LARGE SCALE GENOMIC DNA]</scope>
    <source>
        <strain evidence="4 5">CCFEE 5887</strain>
    </source>
</reference>
<feature type="compositionally biased region" description="Acidic residues" evidence="2">
    <location>
        <begin position="353"/>
        <end position="367"/>
    </location>
</feature>
<dbReference type="SMART" id="SM00751">
    <property type="entry name" value="BSD"/>
    <property type="match status" value="1"/>
</dbReference>
<dbReference type="InterPro" id="IPR005607">
    <property type="entry name" value="BSD_dom"/>
</dbReference>
<dbReference type="GO" id="GO:0005737">
    <property type="term" value="C:cytoplasm"/>
    <property type="evidence" value="ECO:0007669"/>
    <property type="project" value="TreeGrafter"/>
</dbReference>
<dbReference type="PROSITE" id="PS50858">
    <property type="entry name" value="BSD"/>
    <property type="match status" value="1"/>
</dbReference>
<feature type="compositionally biased region" description="Basic and acidic residues" evidence="2">
    <location>
        <begin position="440"/>
        <end position="452"/>
    </location>
</feature>